<dbReference type="Gene3D" id="1.10.10.60">
    <property type="entry name" value="Homeodomain-like"/>
    <property type="match status" value="2"/>
</dbReference>
<dbReference type="Proteomes" id="UP000093508">
    <property type="component" value="Unassembled WGS sequence"/>
</dbReference>
<dbReference type="GO" id="GO:0003700">
    <property type="term" value="F:DNA-binding transcription factor activity"/>
    <property type="evidence" value="ECO:0007669"/>
    <property type="project" value="InterPro"/>
</dbReference>
<dbReference type="EMBL" id="FRBM01000005">
    <property type="protein sequence ID" value="SHL67397.1"/>
    <property type="molecule type" value="Genomic_DNA"/>
</dbReference>
<reference evidence="5 7" key="1">
    <citation type="submission" date="2016-07" db="EMBL/GenBank/DDBJ databases">
        <authorList>
            <person name="Jeong J.-J."/>
            <person name="Kim D.W."/>
            <person name="Sang M.K."/>
            <person name="Choi I.-G."/>
            <person name="Kim K.D."/>
        </authorList>
    </citation>
    <scope>NUCLEOTIDE SEQUENCE [LARGE SCALE GENOMIC DNA]</scope>
    <source>
        <strain evidence="5 7">C-26</strain>
    </source>
</reference>
<dbReference type="EMBL" id="MAYF01000176">
    <property type="protein sequence ID" value="OCA78641.1"/>
    <property type="molecule type" value="Genomic_DNA"/>
</dbReference>
<accession>A0A1M7CJR2</accession>
<dbReference type="Proteomes" id="UP000184069">
    <property type="component" value="Unassembled WGS sequence"/>
</dbReference>
<proteinExistence type="predicted"/>
<evidence type="ECO:0000313" key="8">
    <source>
        <dbReference type="Proteomes" id="UP000184069"/>
    </source>
</evidence>
<sequence>MKRIVNFNSFNVFRIEKEIWDIEYHNHNFYELIIIENGKGSHRLNGITFPYQKGDIFLLRPSDAHEFTIQNKTRFIYIKFTEEYIWENLLMNKKNELKKIIQLLMEDRSFVYESGIKSKADREHLLRLSRILLHEFSHKNLYNKEIAADLFSAIFTILIRNTMSSSTHQKWVSQNMSRIDRILYYINVNFLDADKMKIENLAKEFMLSTNYISIYVKKETGFSIQQHIIQYKVKAAEKLLLQSHYNISEIADRLGFNDISHFNKIFRTYKNQSPSVFKKENKTI</sequence>
<keyword evidence="2 6" id="KW-0238">DNA-binding</keyword>
<evidence type="ECO:0000256" key="1">
    <source>
        <dbReference type="ARBA" id="ARBA00023015"/>
    </source>
</evidence>
<keyword evidence="3" id="KW-0804">Transcription</keyword>
<evidence type="ECO:0000256" key="2">
    <source>
        <dbReference type="ARBA" id="ARBA00023125"/>
    </source>
</evidence>
<dbReference type="InterPro" id="IPR014710">
    <property type="entry name" value="RmlC-like_jellyroll"/>
</dbReference>
<dbReference type="Gene3D" id="2.60.120.10">
    <property type="entry name" value="Jelly Rolls"/>
    <property type="match status" value="1"/>
</dbReference>
<dbReference type="Pfam" id="PF12833">
    <property type="entry name" value="HTH_18"/>
    <property type="match status" value="1"/>
</dbReference>
<dbReference type="PROSITE" id="PS00041">
    <property type="entry name" value="HTH_ARAC_FAMILY_1"/>
    <property type="match status" value="1"/>
</dbReference>
<dbReference type="OrthoDB" id="636258at2"/>
<name>A0A1M7CJR2_9FLAO</name>
<dbReference type="SUPFAM" id="SSF51215">
    <property type="entry name" value="Regulatory protein AraC"/>
    <property type="match status" value="1"/>
</dbReference>
<dbReference type="InterPro" id="IPR037923">
    <property type="entry name" value="HTH-like"/>
</dbReference>
<dbReference type="GO" id="GO:0043565">
    <property type="term" value="F:sequence-specific DNA binding"/>
    <property type="evidence" value="ECO:0007669"/>
    <property type="project" value="InterPro"/>
</dbReference>
<dbReference type="STRING" id="1423959.SAMN05444407_105248"/>
<feature type="domain" description="HTH araC/xylS-type" evidence="4">
    <location>
        <begin position="180"/>
        <end position="280"/>
    </location>
</feature>
<dbReference type="InterPro" id="IPR003313">
    <property type="entry name" value="AraC-bd"/>
</dbReference>
<dbReference type="InterPro" id="IPR009057">
    <property type="entry name" value="Homeodomain-like_sf"/>
</dbReference>
<evidence type="ECO:0000256" key="3">
    <source>
        <dbReference type="ARBA" id="ARBA00023163"/>
    </source>
</evidence>
<dbReference type="PROSITE" id="PS01124">
    <property type="entry name" value="HTH_ARAC_FAMILY_2"/>
    <property type="match status" value="1"/>
</dbReference>
<dbReference type="SUPFAM" id="SSF46689">
    <property type="entry name" value="Homeodomain-like"/>
    <property type="match status" value="1"/>
</dbReference>
<keyword evidence="7" id="KW-1185">Reference proteome</keyword>
<dbReference type="PANTHER" id="PTHR43280">
    <property type="entry name" value="ARAC-FAMILY TRANSCRIPTIONAL REGULATOR"/>
    <property type="match status" value="1"/>
</dbReference>
<dbReference type="InterPro" id="IPR018060">
    <property type="entry name" value="HTH_AraC"/>
</dbReference>
<dbReference type="PANTHER" id="PTHR43280:SF2">
    <property type="entry name" value="HTH-TYPE TRANSCRIPTIONAL REGULATOR EXSA"/>
    <property type="match status" value="1"/>
</dbReference>
<gene>
    <name evidence="5" type="ORF">BBH99_21080</name>
    <name evidence="6" type="ORF">SAMN05444407_105248</name>
</gene>
<keyword evidence="1" id="KW-0805">Transcription regulation</keyword>
<evidence type="ECO:0000313" key="6">
    <source>
        <dbReference type="EMBL" id="SHL67397.1"/>
    </source>
</evidence>
<protein>
    <submittedName>
        <fullName evidence="6">AraC-type DNA-binding protein</fullName>
    </submittedName>
</protein>
<dbReference type="AlphaFoldDB" id="A0A1M7CJR2"/>
<dbReference type="SMART" id="SM00342">
    <property type="entry name" value="HTH_ARAC"/>
    <property type="match status" value="1"/>
</dbReference>
<reference evidence="6 8" key="2">
    <citation type="submission" date="2016-11" db="EMBL/GenBank/DDBJ databases">
        <authorList>
            <person name="Jaros S."/>
            <person name="Januszkiewicz K."/>
            <person name="Wedrychowicz H."/>
        </authorList>
    </citation>
    <scope>NUCLEOTIDE SEQUENCE [LARGE SCALE GENOMIC DNA]</scope>
    <source>
        <strain evidence="6 8">DSM 27621</strain>
    </source>
</reference>
<evidence type="ECO:0000259" key="4">
    <source>
        <dbReference type="PROSITE" id="PS01124"/>
    </source>
</evidence>
<evidence type="ECO:0000313" key="5">
    <source>
        <dbReference type="EMBL" id="OCA78641.1"/>
    </source>
</evidence>
<dbReference type="InterPro" id="IPR018062">
    <property type="entry name" value="HTH_AraC-typ_CS"/>
</dbReference>
<evidence type="ECO:0000313" key="7">
    <source>
        <dbReference type="Proteomes" id="UP000093508"/>
    </source>
</evidence>
<dbReference type="Pfam" id="PF02311">
    <property type="entry name" value="AraC_binding"/>
    <property type="match status" value="1"/>
</dbReference>
<organism evidence="6 8">
    <name type="scientific">Chryseobacterium contaminans</name>
    <dbReference type="NCBI Taxonomy" id="1423959"/>
    <lineage>
        <taxon>Bacteria</taxon>
        <taxon>Pseudomonadati</taxon>
        <taxon>Bacteroidota</taxon>
        <taxon>Flavobacteriia</taxon>
        <taxon>Flavobacteriales</taxon>
        <taxon>Weeksellaceae</taxon>
        <taxon>Chryseobacterium group</taxon>
        <taxon>Chryseobacterium</taxon>
    </lineage>
</organism>
<dbReference type="RefSeq" id="WP_066695443.1">
    <property type="nucleotide sequence ID" value="NZ_FRBM01000005.1"/>
</dbReference>